<reference evidence="1 2" key="1">
    <citation type="journal article" date="2019" name="Int. J. Syst. Evol. Microbiol.">
        <title>The Global Catalogue of Microorganisms (GCM) 10K type strain sequencing project: providing services to taxonomists for standard genome sequencing and annotation.</title>
        <authorList>
            <consortium name="The Broad Institute Genomics Platform"/>
            <consortium name="The Broad Institute Genome Sequencing Center for Infectious Disease"/>
            <person name="Wu L."/>
            <person name="Ma J."/>
        </authorList>
    </citation>
    <scope>NUCLEOTIDE SEQUENCE [LARGE SCALE GENOMIC DNA]</scope>
    <source>
        <strain evidence="1 2">JCM 16117</strain>
    </source>
</reference>
<name>A0ABN3E1I8_9MICO</name>
<comment type="caution">
    <text evidence="1">The sequence shown here is derived from an EMBL/GenBank/DDBJ whole genome shotgun (WGS) entry which is preliminary data.</text>
</comment>
<sequence length="183" mass="19917">MMDPALDIRRAAADLKASENRLRESVTAARAAGASWREIGDALGTSRQAAFTRFGDETGRSGDQLALRTTQLFESLSAGDYESVRTMMSYSCARALTKRKLLGAWADAVRASGAFVGCANAVPQQPDGRTPIERWAHRQLVTHVFQTALHFARDDLTGRVAYDSAGRVIGILMLADDAPDRLF</sequence>
<proteinExistence type="predicted"/>
<accession>A0ABN3E1I8</accession>
<dbReference type="Proteomes" id="UP001500929">
    <property type="component" value="Unassembled WGS sequence"/>
</dbReference>
<gene>
    <name evidence="1" type="ORF">GCM10009851_34840</name>
</gene>
<evidence type="ECO:0000313" key="1">
    <source>
        <dbReference type="EMBL" id="GAA2246406.1"/>
    </source>
</evidence>
<dbReference type="EMBL" id="BAAAQY010000012">
    <property type="protein sequence ID" value="GAA2246406.1"/>
    <property type="molecule type" value="Genomic_DNA"/>
</dbReference>
<keyword evidence="2" id="KW-1185">Reference proteome</keyword>
<protein>
    <submittedName>
        <fullName evidence="1">Uncharacterized protein</fullName>
    </submittedName>
</protein>
<organism evidence="1 2">
    <name type="scientific">Herbiconiux moechotypicola</name>
    <dbReference type="NCBI Taxonomy" id="637393"/>
    <lineage>
        <taxon>Bacteria</taxon>
        <taxon>Bacillati</taxon>
        <taxon>Actinomycetota</taxon>
        <taxon>Actinomycetes</taxon>
        <taxon>Micrococcales</taxon>
        <taxon>Microbacteriaceae</taxon>
        <taxon>Herbiconiux</taxon>
    </lineage>
</organism>
<evidence type="ECO:0000313" key="2">
    <source>
        <dbReference type="Proteomes" id="UP001500929"/>
    </source>
</evidence>